<evidence type="ECO:0008006" key="3">
    <source>
        <dbReference type="Google" id="ProtNLM"/>
    </source>
</evidence>
<dbReference type="OrthoDB" id="9765926at2"/>
<accession>A0A368P6C4</accession>
<dbReference type="RefSeq" id="WP_113966348.1">
    <property type="nucleotide sequence ID" value="NZ_QNRP01000004.1"/>
</dbReference>
<evidence type="ECO:0000313" key="1">
    <source>
        <dbReference type="EMBL" id="RCU56841.1"/>
    </source>
</evidence>
<keyword evidence="2" id="KW-1185">Reference proteome</keyword>
<reference evidence="1 2" key="1">
    <citation type="submission" date="2018-07" db="EMBL/GenBank/DDBJ databases">
        <title>Oceanihabitans testaceum sp. nov., isolated from marine sediment.</title>
        <authorList>
            <person name="Li C.-M."/>
        </authorList>
    </citation>
    <scope>NUCLEOTIDE SEQUENCE [LARGE SCALE GENOMIC DNA]</scope>
    <source>
        <strain evidence="1 2">S9-10</strain>
    </source>
</reference>
<dbReference type="Proteomes" id="UP000252249">
    <property type="component" value="Unassembled WGS sequence"/>
</dbReference>
<sequence>MALLVCFSFFTKSYSQQISIDNTQTPQQLIENTLIQGCVEVSNVSSNVNGSVNGFTSYGYFERSSSNFPFENGILLSTGNASSAGNTTNTNSLNDGLPNWGTDPDLENALGLTNTLNATSMEFDFVSVSNQIQFNYILASEEYYGTYPCSYSDGFVFLIKETGTPTYTNIAVIPETTTPVNTNTIHDEIVGFCPAENEQYFDGYNIGDTNFNGRTTVLSATASIQPNVQYSIKLIIADSGDQNFDSAVFIEGYSFNATVDLGEDITDCATSTYLDAFVGNPLATYEWFQNNSLIAGENNSNLVVTESGTYQVLITIPMNNSNCIIQDEVIVTLNTEQEAEDVEDFQLCDINGDGVKTFDLSTMQTSVLASVPDADYNISYHYSSTEAGNGNNPITTPIQNTSNPQPIYVRIEDTNSGCLAFTSFNLVVNPLPAVNSPTQLDVCDDATADGITSIDLNLANDGITSGNANYIVNYHFTLEDAENIENIIAIPYTNTNPTEEIFVSIEDAITGCKTTASITINVLEAPIINTETQEINSCEQGNSDGLTTFDLTTVVSDVLNGLTGVSYSFHTNYEDALIGVNPISDIENFSNTNPYTQTVYISVMDDDTGCITVTPIQLYSNMLQSESNIRDYATCDDETNDGISDFNLEEIATSIANGIENVTVTFYESEEDQTNETNPLDHTLPYTVTSSPQTINITLETPECIFTTEIDFVIHPAVIIQPLEPQSYCDTNDDGFTSIELATFNDYVSQGIATPLVSYFLTEEDAQNYENELPAYYTNTSNPQIVYARVRNNTTRCFDVAELEIQVIPAPTVMQPENIVICDDDQDAFYIVNLEDKISEIVSNTSNLNISFHTTEENANSGLEPIEDAASYNANTQIIYTRVESEITSCFALVVFEVIINTEPIFTDISNYKICEPDGDQTEDFLFIEKDVEILNGQPGKEVLYFLTDNDAENRVNIIDKNTAFQNTENPQIIYVRVENSTDQNCYGTASFQIEVGLTPDFTPPIDWLICDDASNDGKADFDFTEKINEMSSGSSDNLTITFYTSYDDAEGEMNSLPLQYENITNPQQIYVRVENDTNCHTITEFGLNIIQVPNVNPASAQRECDTDTDGLTNFNLTVAEIEVLGVRQDDIDITYHPSFEDVEPHTNVITEPYNYTNISNPQTVYIKITSTLSNCYVAIPIELTVDLPPEINPISSFEICESPNNTFNLQEIIEELLDDTTNVLVTFYANQNDAENAENPLNENYTYTSNNDTIYVRAEYTTTNCFSIASFTLQVNSAPITFPVPNLETCDDDFDGMHLFNLETQTAAVLGNQNPNDFNISYFELGEEAIANENAITDLNYFAFNEQTFYIRMENKNTLCFSIANFQTLVHRKPILEIEEQSICLESLPLIVNAETGFDGDTYSWSTGASTPEIEITEIGSYSLSVTTAFGCTNSVNFNVIESEQATIEFTEQVDFSDPNNISVTVSGIGDYVYILDNGTPQESNFFDNVSLGPHTITILDLNGCASATKEIVIIDTPLFMTPNNDGYFDTWHITGVNQLTGTIVYIFDRYGKLLKTLTHNSLGWDGTYNGENMPANDYWFLAKVIKDGEYFEVKGNFTLKR</sequence>
<name>A0A368P6C4_9FLAO</name>
<evidence type="ECO:0000313" key="2">
    <source>
        <dbReference type="Proteomes" id="UP000252249"/>
    </source>
</evidence>
<dbReference type="Pfam" id="PF13585">
    <property type="entry name" value="CHU_C"/>
    <property type="match status" value="1"/>
</dbReference>
<dbReference type="InterPro" id="IPR026341">
    <property type="entry name" value="T9SS_type_B"/>
</dbReference>
<gene>
    <name evidence="1" type="ORF">DU428_10840</name>
</gene>
<proteinExistence type="predicted"/>
<dbReference type="NCBIfam" id="TIGR04131">
    <property type="entry name" value="Bac_Flav_CTERM"/>
    <property type="match status" value="1"/>
</dbReference>
<protein>
    <recommendedName>
        <fullName evidence="3">Gliding motility-associated C-terminal domain-containing protein</fullName>
    </recommendedName>
</protein>
<dbReference type="InterPro" id="IPR049804">
    <property type="entry name" value="Choice_anch_L"/>
</dbReference>
<dbReference type="EMBL" id="QPIG01000004">
    <property type="protein sequence ID" value="RCU56841.1"/>
    <property type="molecule type" value="Genomic_DNA"/>
</dbReference>
<dbReference type="NCBIfam" id="NF038133">
    <property type="entry name" value="choice_anch_L"/>
    <property type="match status" value="1"/>
</dbReference>
<organism evidence="1 2">
    <name type="scientific">Oceanihabitans sediminis</name>
    <dbReference type="NCBI Taxonomy" id="1812012"/>
    <lineage>
        <taxon>Bacteria</taxon>
        <taxon>Pseudomonadati</taxon>
        <taxon>Bacteroidota</taxon>
        <taxon>Flavobacteriia</taxon>
        <taxon>Flavobacteriales</taxon>
        <taxon>Flavobacteriaceae</taxon>
        <taxon>Oceanihabitans</taxon>
    </lineage>
</organism>
<comment type="caution">
    <text evidence="1">The sequence shown here is derived from an EMBL/GenBank/DDBJ whole genome shotgun (WGS) entry which is preliminary data.</text>
</comment>